<protein>
    <recommendedName>
        <fullName evidence="3">DUF934 domain-containing protein</fullName>
    </recommendedName>
</protein>
<dbReference type="STRING" id="1789004.FEMY_15990"/>
<dbReference type="PATRIC" id="fig|1789004.3.peg.1631"/>
<dbReference type="RefSeq" id="WP_062188191.1">
    <property type="nucleotide sequence ID" value="NZ_LRRD01000033.1"/>
</dbReference>
<evidence type="ECO:0008006" key="3">
    <source>
        <dbReference type="Google" id="ProtNLM"/>
    </source>
</evidence>
<reference evidence="1 2" key="1">
    <citation type="submission" date="2016-01" db="EMBL/GenBank/DDBJ databases">
        <title>Genome sequence of the acidophilic iron oxidising Ferrovum strain Z-31.</title>
        <authorList>
            <person name="Poehlein A."/>
            <person name="Ullrich S.R."/>
            <person name="Schloemann M."/>
            <person name="Muehling M."/>
            <person name="Daniel R."/>
        </authorList>
    </citation>
    <scope>NUCLEOTIDE SEQUENCE [LARGE SCALE GENOMIC DNA]</scope>
    <source>
        <strain evidence="1 2">Z-31</strain>
    </source>
</reference>
<evidence type="ECO:0000313" key="2">
    <source>
        <dbReference type="Proteomes" id="UP000075653"/>
    </source>
</evidence>
<dbReference type="AlphaFoldDB" id="A0A149VXF7"/>
<sequence length="173" mass="19644">MREVVVNRLREVVVNRHIVPDTWVRFSPDQSEEGGDRLYRLEEWQEVRAQAREGRVGLWVETDQDPEALRPHLAEVALIAIHIGSFTDGRGHSLGRLLREVYGYQGEIRAVGDVFQDTVNDLERCGFNGFLPRPGETPANLLRGLGLFSEAYQISVERPEPLFRRRLSHGSGG</sequence>
<evidence type="ECO:0000313" key="1">
    <source>
        <dbReference type="EMBL" id="KXW57892.1"/>
    </source>
</evidence>
<dbReference type="EMBL" id="LRRD01000033">
    <property type="protein sequence ID" value="KXW57892.1"/>
    <property type="molecule type" value="Genomic_DNA"/>
</dbReference>
<dbReference type="Proteomes" id="UP000075653">
    <property type="component" value="Unassembled WGS sequence"/>
</dbReference>
<dbReference type="InterPro" id="IPR008318">
    <property type="entry name" value="UCP030820"/>
</dbReference>
<proteinExistence type="predicted"/>
<keyword evidence="2" id="KW-1185">Reference proteome</keyword>
<comment type="caution">
    <text evidence="1">The sequence shown here is derived from an EMBL/GenBank/DDBJ whole genome shotgun (WGS) entry which is preliminary data.</text>
</comment>
<name>A0A149VXF7_9PROT</name>
<accession>A0A149VXF7</accession>
<dbReference type="Pfam" id="PF06073">
    <property type="entry name" value="DUF934"/>
    <property type="match status" value="1"/>
</dbReference>
<organism evidence="1 2">
    <name type="scientific">Ferrovum myxofaciens</name>
    <dbReference type="NCBI Taxonomy" id="416213"/>
    <lineage>
        <taxon>Bacteria</taxon>
        <taxon>Pseudomonadati</taxon>
        <taxon>Pseudomonadota</taxon>
        <taxon>Betaproteobacteria</taxon>
        <taxon>Ferrovales</taxon>
        <taxon>Ferrovaceae</taxon>
        <taxon>Ferrovum</taxon>
    </lineage>
</organism>
<dbReference type="PIRSF" id="PIRSF030820">
    <property type="entry name" value="UCP030820"/>
    <property type="match status" value="1"/>
</dbReference>
<gene>
    <name evidence="1" type="ORF">FEMY_15990</name>
</gene>